<dbReference type="EMBL" id="CP010086">
    <property type="protein sequence ID" value="AJH02109.1"/>
    <property type="molecule type" value="Genomic_DNA"/>
</dbReference>
<organism evidence="2 3">
    <name type="scientific">Clostridium beijerinckii</name>
    <name type="common">Clostridium MP</name>
    <dbReference type="NCBI Taxonomy" id="1520"/>
    <lineage>
        <taxon>Bacteria</taxon>
        <taxon>Bacillati</taxon>
        <taxon>Bacillota</taxon>
        <taxon>Clostridia</taxon>
        <taxon>Eubacteriales</taxon>
        <taxon>Clostridiaceae</taxon>
        <taxon>Clostridium</taxon>
    </lineage>
</organism>
<sequence length="199" mass="22943">MRNFDTEYGWNSREELPSKDFICHNCGKNVCSNKGYRYGEKIGVEFIRYEDKAFIYICHNCEAPTYFDKEGKQVPGVLYGDNITFLSEEIEGVYNEARNCFSINAFTSVVLCCRKLLMNISCELGANEGLKFVQYIDYLENNNHIPSRAKQWVDKIRLLGNDGTHKLESRTKADAELAILFTSMLLKLIYEMPGRLDNI</sequence>
<reference evidence="3" key="1">
    <citation type="submission" date="2014-12" db="EMBL/GenBank/DDBJ databases">
        <title>Genome sequence of Clostridium beijerinckii strain 59B.</title>
        <authorList>
            <person name="Little G.T."/>
            <person name="Minton N.P."/>
        </authorList>
    </citation>
    <scope>NUCLEOTIDE SEQUENCE [LARGE SCALE GENOMIC DNA]</scope>
    <source>
        <strain evidence="3">59B</strain>
    </source>
</reference>
<dbReference type="Pfam" id="PF13643">
    <property type="entry name" value="DUF4145"/>
    <property type="match status" value="1"/>
</dbReference>
<evidence type="ECO:0000313" key="3">
    <source>
        <dbReference type="Proteomes" id="UP000031866"/>
    </source>
</evidence>
<dbReference type="InterPro" id="IPR025285">
    <property type="entry name" value="DUF4145"/>
</dbReference>
<evidence type="ECO:0000313" key="2">
    <source>
        <dbReference type="EMBL" id="AJH02109.1"/>
    </source>
</evidence>
<dbReference type="Proteomes" id="UP000031866">
    <property type="component" value="Chromosome"/>
</dbReference>
<dbReference type="KEGG" id="cbei:LF65_05601"/>
<feature type="domain" description="DUF4145" evidence="1">
    <location>
        <begin position="95"/>
        <end position="182"/>
    </location>
</feature>
<evidence type="ECO:0000259" key="1">
    <source>
        <dbReference type="Pfam" id="PF13643"/>
    </source>
</evidence>
<proteinExistence type="predicted"/>
<gene>
    <name evidence="2" type="ORF">LF65_05601</name>
</gene>
<name>A0A0B5QYL1_CLOBE</name>
<dbReference type="AlphaFoldDB" id="A0A0B5QYL1"/>
<dbReference type="STRING" id="1520.LF65_05601"/>
<dbReference type="RefSeq" id="WP_041900590.1">
    <property type="nucleotide sequence ID" value="NZ_CP010086.2"/>
</dbReference>
<accession>A0A0B5QYL1</accession>
<protein>
    <recommendedName>
        <fullName evidence="1">DUF4145 domain-containing protein</fullName>
    </recommendedName>
</protein>